<sequence>MTTRPAFHRLSLIHFESSNGGKSSSREQHRCPLLDKRRDQRQEPASKEKNKLRNHSNAD</sequence>
<reference evidence="2 3" key="1">
    <citation type="submission" date="2024-02" db="EMBL/GenBank/DDBJ databases">
        <title>High-quality chromosome-scale genome assembly of Pensacola bahiagrass (Paspalum notatum Flugge var. saurae).</title>
        <authorList>
            <person name="Vega J.M."/>
            <person name="Podio M."/>
            <person name="Orjuela J."/>
            <person name="Siena L.A."/>
            <person name="Pessino S.C."/>
            <person name="Combes M.C."/>
            <person name="Mariac C."/>
            <person name="Albertini E."/>
            <person name="Pupilli F."/>
            <person name="Ortiz J.P.A."/>
            <person name="Leblanc O."/>
        </authorList>
    </citation>
    <scope>NUCLEOTIDE SEQUENCE [LARGE SCALE GENOMIC DNA]</scope>
    <source>
        <strain evidence="2">R1</strain>
        <tissue evidence="2">Leaf</tissue>
    </source>
</reference>
<dbReference type="Proteomes" id="UP001341281">
    <property type="component" value="Chromosome 10"/>
</dbReference>
<organism evidence="2 3">
    <name type="scientific">Paspalum notatum var. saurae</name>
    <dbReference type="NCBI Taxonomy" id="547442"/>
    <lineage>
        <taxon>Eukaryota</taxon>
        <taxon>Viridiplantae</taxon>
        <taxon>Streptophyta</taxon>
        <taxon>Embryophyta</taxon>
        <taxon>Tracheophyta</taxon>
        <taxon>Spermatophyta</taxon>
        <taxon>Magnoliopsida</taxon>
        <taxon>Liliopsida</taxon>
        <taxon>Poales</taxon>
        <taxon>Poaceae</taxon>
        <taxon>PACMAD clade</taxon>
        <taxon>Panicoideae</taxon>
        <taxon>Andropogonodae</taxon>
        <taxon>Paspaleae</taxon>
        <taxon>Paspalinae</taxon>
        <taxon>Paspalum</taxon>
    </lineage>
</organism>
<name>A0AAQ3UUM9_PASNO</name>
<accession>A0AAQ3UUM9</accession>
<proteinExistence type="predicted"/>
<evidence type="ECO:0000256" key="1">
    <source>
        <dbReference type="SAM" id="MobiDB-lite"/>
    </source>
</evidence>
<evidence type="ECO:0000313" key="2">
    <source>
        <dbReference type="EMBL" id="WVZ95769.1"/>
    </source>
</evidence>
<dbReference type="AlphaFoldDB" id="A0AAQ3UUM9"/>
<feature type="region of interest" description="Disordered" evidence="1">
    <location>
        <begin position="14"/>
        <end position="59"/>
    </location>
</feature>
<dbReference type="EMBL" id="CP144754">
    <property type="protein sequence ID" value="WVZ95769.1"/>
    <property type="molecule type" value="Genomic_DNA"/>
</dbReference>
<gene>
    <name evidence="2" type="ORF">U9M48_041492</name>
</gene>
<feature type="compositionally biased region" description="Basic and acidic residues" evidence="1">
    <location>
        <begin position="24"/>
        <end position="59"/>
    </location>
</feature>
<protein>
    <submittedName>
        <fullName evidence="2">Uncharacterized protein</fullName>
    </submittedName>
</protein>
<evidence type="ECO:0000313" key="3">
    <source>
        <dbReference type="Proteomes" id="UP001341281"/>
    </source>
</evidence>
<keyword evidence="3" id="KW-1185">Reference proteome</keyword>